<organism evidence="2 3">
    <name type="scientific">Ponticoccus litoralis</name>
    <dbReference type="NCBI Taxonomy" id="422297"/>
    <lineage>
        <taxon>Bacteria</taxon>
        <taxon>Pseudomonadati</taxon>
        <taxon>Pseudomonadota</taxon>
        <taxon>Alphaproteobacteria</taxon>
        <taxon>Rhodobacterales</taxon>
        <taxon>Roseobacteraceae</taxon>
        <taxon>Ponticoccus</taxon>
    </lineage>
</organism>
<dbReference type="Proteomes" id="UP001428774">
    <property type="component" value="Unassembled WGS sequence"/>
</dbReference>
<dbReference type="EMBL" id="JBDNCH010000002">
    <property type="protein sequence ID" value="MEN9061580.1"/>
    <property type="molecule type" value="Genomic_DNA"/>
</dbReference>
<dbReference type="PANTHER" id="PTHR37017:SF11">
    <property type="entry name" value="ESTERASE_LIPASE_THIOESTERASE DOMAIN-CONTAINING PROTEIN"/>
    <property type="match status" value="1"/>
</dbReference>
<dbReference type="AlphaFoldDB" id="A0AAW9SJF5"/>
<gene>
    <name evidence="2" type="ORF">ABFB10_11595</name>
</gene>
<dbReference type="RefSeq" id="WP_347166642.1">
    <property type="nucleotide sequence ID" value="NZ_JBDNCH010000002.1"/>
</dbReference>
<dbReference type="InterPro" id="IPR029058">
    <property type="entry name" value="AB_hydrolase_fold"/>
</dbReference>
<dbReference type="Gene3D" id="3.40.50.1820">
    <property type="entry name" value="alpha/beta hydrolase"/>
    <property type="match status" value="1"/>
</dbReference>
<reference evidence="2 3" key="1">
    <citation type="submission" date="2024-05" db="EMBL/GenBank/DDBJ databases">
        <title>Genome sequence of Ponticoccus litoralis KCCM 90028.</title>
        <authorList>
            <person name="Kim J.M."/>
            <person name="Lee J.K."/>
            <person name="Choi B.J."/>
            <person name="Bayburt H."/>
            <person name="Baek J.H."/>
            <person name="Jeon C.O."/>
        </authorList>
    </citation>
    <scope>NUCLEOTIDE SEQUENCE [LARGE SCALE GENOMIC DNA]</scope>
    <source>
        <strain evidence="2 3">KCCM 90028</strain>
    </source>
</reference>
<evidence type="ECO:0000259" key="1">
    <source>
        <dbReference type="Pfam" id="PF12697"/>
    </source>
</evidence>
<comment type="caution">
    <text evidence="2">The sequence shown here is derived from an EMBL/GenBank/DDBJ whole genome shotgun (WGS) entry which is preliminary data.</text>
</comment>
<sequence length="235" mass="25636">MARFLLVHGAAHGAWCWRDLLPALRALGHEARAIDLPSHGQDDTPPEGVTLEDYAQAILAALEPDTILVGHSMGGYPITRAAEIDATRVARLAYLCAYTPWPGMSLARMRFEAPSQPLLPAIRLAADEKTFTFDPARAPGIFYHDCPEGTADYALPRLTPQPVAPNGTAIALEHSPALPRSYILCEEDRAIPPEFQQTMAERFAPGDRHRLPCGHSPFFAMPDRLAALLDAIARA</sequence>
<dbReference type="GO" id="GO:0016787">
    <property type="term" value="F:hydrolase activity"/>
    <property type="evidence" value="ECO:0007669"/>
    <property type="project" value="UniProtKB-KW"/>
</dbReference>
<keyword evidence="2" id="KW-0378">Hydrolase</keyword>
<dbReference type="PANTHER" id="PTHR37017">
    <property type="entry name" value="AB HYDROLASE-1 DOMAIN-CONTAINING PROTEIN-RELATED"/>
    <property type="match status" value="1"/>
</dbReference>
<proteinExistence type="predicted"/>
<protein>
    <submittedName>
        <fullName evidence="2">Alpha/beta fold hydrolase</fullName>
    </submittedName>
</protein>
<name>A0AAW9SJF5_9RHOB</name>
<accession>A0AAW9SJF5</accession>
<dbReference type="InterPro" id="IPR000073">
    <property type="entry name" value="AB_hydrolase_1"/>
</dbReference>
<evidence type="ECO:0000313" key="2">
    <source>
        <dbReference type="EMBL" id="MEN9061580.1"/>
    </source>
</evidence>
<feature type="domain" description="AB hydrolase-1" evidence="1">
    <location>
        <begin position="4"/>
        <end position="227"/>
    </location>
</feature>
<dbReference type="InterPro" id="IPR052897">
    <property type="entry name" value="Sec-Metab_Biosynth_Hydrolase"/>
</dbReference>
<dbReference type="Pfam" id="PF12697">
    <property type="entry name" value="Abhydrolase_6"/>
    <property type="match status" value="1"/>
</dbReference>
<dbReference type="SUPFAM" id="SSF53474">
    <property type="entry name" value="alpha/beta-Hydrolases"/>
    <property type="match status" value="1"/>
</dbReference>
<evidence type="ECO:0000313" key="3">
    <source>
        <dbReference type="Proteomes" id="UP001428774"/>
    </source>
</evidence>
<keyword evidence="3" id="KW-1185">Reference proteome</keyword>